<organism evidence="2 3">
    <name type="scientific">Vigna unguiculata</name>
    <name type="common">Cowpea</name>
    <dbReference type="NCBI Taxonomy" id="3917"/>
    <lineage>
        <taxon>Eukaryota</taxon>
        <taxon>Viridiplantae</taxon>
        <taxon>Streptophyta</taxon>
        <taxon>Embryophyta</taxon>
        <taxon>Tracheophyta</taxon>
        <taxon>Spermatophyta</taxon>
        <taxon>Magnoliopsida</taxon>
        <taxon>eudicotyledons</taxon>
        <taxon>Gunneridae</taxon>
        <taxon>Pentapetalae</taxon>
        <taxon>rosids</taxon>
        <taxon>fabids</taxon>
        <taxon>Fabales</taxon>
        <taxon>Fabaceae</taxon>
        <taxon>Papilionoideae</taxon>
        <taxon>50 kb inversion clade</taxon>
        <taxon>NPAAA clade</taxon>
        <taxon>indigoferoid/millettioid clade</taxon>
        <taxon>Phaseoleae</taxon>
        <taxon>Vigna</taxon>
    </lineage>
</organism>
<protein>
    <submittedName>
        <fullName evidence="2">Uncharacterized protein</fullName>
    </submittedName>
</protein>
<evidence type="ECO:0000313" key="2">
    <source>
        <dbReference type="EMBL" id="QCD79110.1"/>
    </source>
</evidence>
<accession>A0A4D6KR15</accession>
<proteinExistence type="predicted"/>
<keyword evidence="3" id="KW-1185">Reference proteome</keyword>
<sequence length="172" mass="19561">MQKDIKLPNYPLPYVAFLCKVFEHYNVDFTSEASDGQNHTSLISANAFHYMGMAIWGNIWCFKDEPTEEQANTVEPSYVASHTAYEQEMMRMVTTLLDHHQTWMTKLDSIEHQRSSVQEQFALLNTSRDPPNPAAAGDSAEGNESEHYEDATDDEYLCPIPTHPLLSNYPLG</sequence>
<dbReference type="AlphaFoldDB" id="A0A4D6KR15"/>
<gene>
    <name evidence="2" type="ORF">DEO72_LG1g2749</name>
</gene>
<dbReference type="EMBL" id="CP039345">
    <property type="protein sequence ID" value="QCD79110.1"/>
    <property type="molecule type" value="Genomic_DNA"/>
</dbReference>
<feature type="region of interest" description="Disordered" evidence="1">
    <location>
        <begin position="125"/>
        <end position="157"/>
    </location>
</feature>
<evidence type="ECO:0000256" key="1">
    <source>
        <dbReference type="SAM" id="MobiDB-lite"/>
    </source>
</evidence>
<dbReference type="Proteomes" id="UP000501690">
    <property type="component" value="Linkage Group LG1"/>
</dbReference>
<evidence type="ECO:0000313" key="3">
    <source>
        <dbReference type="Proteomes" id="UP000501690"/>
    </source>
</evidence>
<name>A0A4D6KR15_VIGUN</name>
<reference evidence="2 3" key="1">
    <citation type="submission" date="2019-04" db="EMBL/GenBank/DDBJ databases">
        <title>An improved genome assembly and genetic linkage map for asparagus bean, Vigna unguiculata ssp. sesquipedialis.</title>
        <authorList>
            <person name="Xia Q."/>
            <person name="Zhang R."/>
            <person name="Dong Y."/>
        </authorList>
    </citation>
    <scope>NUCLEOTIDE SEQUENCE [LARGE SCALE GENOMIC DNA]</scope>
    <source>
        <tissue evidence="2">Leaf</tissue>
    </source>
</reference>